<sequence>MNCSNNGNCILDQNSKYVCECQKNYAGSNCQINTLPCASYPCRNNGSCLDNLLNKTYSCECSLKNETLLFYGQNCENKIDVCANETCSNRGYCYDTKDEAKCKCFTYYSGDKCEEKSKELKAIEAVITTSAIIAIITICLTYGMIVINDLLNIFCRKKEKKSIYIKQKSFKPIYVN</sequence>
<gene>
    <name evidence="7" type="ORF">OXX778_LOCUS15054</name>
</gene>
<dbReference type="EMBL" id="CAJNOC010003232">
    <property type="protein sequence ID" value="CAF0973724.1"/>
    <property type="molecule type" value="Genomic_DNA"/>
</dbReference>
<feature type="domain" description="EGF-like" evidence="6">
    <location>
        <begin position="78"/>
        <end position="114"/>
    </location>
</feature>
<feature type="disulfide bond" evidence="4">
    <location>
        <begin position="104"/>
        <end position="113"/>
    </location>
</feature>
<evidence type="ECO:0000256" key="4">
    <source>
        <dbReference type="PROSITE-ProRule" id="PRU00076"/>
    </source>
</evidence>
<dbReference type="Gene3D" id="2.10.25.10">
    <property type="entry name" value="Laminin"/>
    <property type="match status" value="3"/>
</dbReference>
<dbReference type="PROSITE" id="PS50026">
    <property type="entry name" value="EGF_3"/>
    <property type="match status" value="3"/>
</dbReference>
<dbReference type="Proteomes" id="UP000663879">
    <property type="component" value="Unassembled WGS sequence"/>
</dbReference>
<evidence type="ECO:0000256" key="3">
    <source>
        <dbReference type="ARBA" id="ARBA00023157"/>
    </source>
</evidence>
<dbReference type="PANTHER" id="PTHR24049">
    <property type="entry name" value="CRUMBS FAMILY MEMBER"/>
    <property type="match status" value="1"/>
</dbReference>
<proteinExistence type="predicted"/>
<keyword evidence="5" id="KW-1133">Transmembrane helix</keyword>
<comment type="caution">
    <text evidence="4">Lacks conserved residue(s) required for the propagation of feature annotation.</text>
</comment>
<dbReference type="OrthoDB" id="430340at2759"/>
<accession>A0A814ETD9</accession>
<feature type="transmembrane region" description="Helical" evidence="5">
    <location>
        <begin position="125"/>
        <end position="151"/>
    </location>
</feature>
<reference evidence="7" key="1">
    <citation type="submission" date="2021-02" db="EMBL/GenBank/DDBJ databases">
        <authorList>
            <person name="Nowell W R."/>
        </authorList>
    </citation>
    <scope>NUCLEOTIDE SEQUENCE</scope>
    <source>
        <strain evidence="7">Ploen Becks lab</strain>
    </source>
</reference>
<dbReference type="PANTHER" id="PTHR24049:SF29">
    <property type="entry name" value="EGF-LIKE DOMAIN-CONTAINING PROTEIN"/>
    <property type="match status" value="1"/>
</dbReference>
<dbReference type="Pfam" id="PF00008">
    <property type="entry name" value="EGF"/>
    <property type="match status" value="2"/>
</dbReference>
<keyword evidence="8" id="KW-1185">Reference proteome</keyword>
<keyword evidence="3 4" id="KW-1015">Disulfide bond</keyword>
<evidence type="ECO:0000256" key="2">
    <source>
        <dbReference type="ARBA" id="ARBA00022737"/>
    </source>
</evidence>
<dbReference type="SUPFAM" id="SSF57196">
    <property type="entry name" value="EGF/Laminin"/>
    <property type="match status" value="3"/>
</dbReference>
<dbReference type="SMART" id="SM00181">
    <property type="entry name" value="EGF"/>
    <property type="match status" value="3"/>
</dbReference>
<keyword evidence="1 4" id="KW-0245">EGF-like domain</keyword>
<dbReference type="InterPro" id="IPR000742">
    <property type="entry name" value="EGF"/>
</dbReference>
<keyword evidence="5" id="KW-0472">Membrane</keyword>
<evidence type="ECO:0000256" key="5">
    <source>
        <dbReference type="SAM" id="Phobius"/>
    </source>
</evidence>
<organism evidence="7 8">
    <name type="scientific">Brachionus calyciflorus</name>
    <dbReference type="NCBI Taxonomy" id="104777"/>
    <lineage>
        <taxon>Eukaryota</taxon>
        <taxon>Metazoa</taxon>
        <taxon>Spiralia</taxon>
        <taxon>Gnathifera</taxon>
        <taxon>Rotifera</taxon>
        <taxon>Eurotatoria</taxon>
        <taxon>Monogononta</taxon>
        <taxon>Pseudotrocha</taxon>
        <taxon>Ploima</taxon>
        <taxon>Brachionidae</taxon>
        <taxon>Brachionus</taxon>
    </lineage>
</organism>
<evidence type="ECO:0000313" key="7">
    <source>
        <dbReference type="EMBL" id="CAF0973724.1"/>
    </source>
</evidence>
<dbReference type="AlphaFoldDB" id="A0A814ETD9"/>
<dbReference type="InterPro" id="IPR051022">
    <property type="entry name" value="Notch_Cell-Fate_Det"/>
</dbReference>
<keyword evidence="2" id="KW-0677">Repeat</keyword>
<name>A0A814ETD9_9BILA</name>
<feature type="disulfide bond" evidence="4">
    <location>
        <begin position="42"/>
        <end position="59"/>
    </location>
</feature>
<dbReference type="PROSITE" id="PS00022">
    <property type="entry name" value="EGF_1"/>
    <property type="match status" value="2"/>
</dbReference>
<feature type="disulfide bond" evidence="4">
    <location>
        <begin position="21"/>
        <end position="30"/>
    </location>
</feature>
<evidence type="ECO:0000313" key="8">
    <source>
        <dbReference type="Proteomes" id="UP000663879"/>
    </source>
</evidence>
<evidence type="ECO:0000256" key="1">
    <source>
        <dbReference type="ARBA" id="ARBA00022536"/>
    </source>
</evidence>
<keyword evidence="5" id="KW-0812">Transmembrane</keyword>
<protein>
    <recommendedName>
        <fullName evidence="6">EGF-like domain-containing protein</fullName>
    </recommendedName>
</protein>
<comment type="caution">
    <text evidence="7">The sequence shown here is derived from an EMBL/GenBank/DDBJ whole genome shotgun (WGS) entry which is preliminary data.</text>
</comment>
<evidence type="ECO:0000259" key="6">
    <source>
        <dbReference type="PROSITE" id="PS50026"/>
    </source>
</evidence>
<feature type="domain" description="EGF-like" evidence="6">
    <location>
        <begin position="1"/>
        <end position="31"/>
    </location>
</feature>
<feature type="domain" description="EGF-like" evidence="6">
    <location>
        <begin position="33"/>
        <end position="76"/>
    </location>
</feature>